<evidence type="ECO:0000313" key="2">
    <source>
        <dbReference type="EMBL" id="TWU29827.1"/>
    </source>
</evidence>
<name>A0A5C6D2D9_9BACT</name>
<proteinExistence type="predicted"/>
<dbReference type="AlphaFoldDB" id="A0A5C6D2D9"/>
<evidence type="ECO:0008006" key="4">
    <source>
        <dbReference type="Google" id="ProtNLM"/>
    </source>
</evidence>
<organism evidence="2 3">
    <name type="scientific">Bythopirellula polymerisocia</name>
    <dbReference type="NCBI Taxonomy" id="2528003"/>
    <lineage>
        <taxon>Bacteria</taxon>
        <taxon>Pseudomonadati</taxon>
        <taxon>Planctomycetota</taxon>
        <taxon>Planctomycetia</taxon>
        <taxon>Pirellulales</taxon>
        <taxon>Lacipirellulaceae</taxon>
        <taxon>Bythopirellula</taxon>
    </lineage>
</organism>
<feature type="compositionally biased region" description="Pro residues" evidence="1">
    <location>
        <begin position="127"/>
        <end position="140"/>
    </location>
</feature>
<comment type="caution">
    <text evidence="2">The sequence shown here is derived from an EMBL/GenBank/DDBJ whole genome shotgun (WGS) entry which is preliminary data.</text>
</comment>
<feature type="region of interest" description="Disordered" evidence="1">
    <location>
        <begin position="165"/>
        <end position="184"/>
    </location>
</feature>
<evidence type="ECO:0000313" key="3">
    <source>
        <dbReference type="Proteomes" id="UP000318437"/>
    </source>
</evidence>
<gene>
    <name evidence="2" type="ORF">Pla144_06060</name>
</gene>
<dbReference type="Proteomes" id="UP000318437">
    <property type="component" value="Unassembled WGS sequence"/>
</dbReference>
<sequence>MEDMPFHIVKLEVRHSSCGQMGESLVMNRSYSCCEQEPGLRISVLGWGLSLLFLVGCGGKPASVSGIVTMDGKPLDKGMVGFAPVSGGMRAAGKIQSDGSYTLSTNRDSGLETGDYKATVVSREPGVEPPQGGPPMPGPYITPRKYAIDSTSGLQFNVEKGNNTIDIELSSEGLDDGAAKRRKR</sequence>
<protein>
    <recommendedName>
        <fullName evidence="4">Carboxypeptidase regulatory-like domain-containing protein</fullName>
    </recommendedName>
</protein>
<accession>A0A5C6D2D9</accession>
<keyword evidence="3" id="KW-1185">Reference proteome</keyword>
<dbReference type="EMBL" id="SJPS01000001">
    <property type="protein sequence ID" value="TWU29827.1"/>
    <property type="molecule type" value="Genomic_DNA"/>
</dbReference>
<reference evidence="2 3" key="1">
    <citation type="submission" date="2019-02" db="EMBL/GenBank/DDBJ databases">
        <title>Deep-cultivation of Planctomycetes and their phenomic and genomic characterization uncovers novel biology.</title>
        <authorList>
            <person name="Wiegand S."/>
            <person name="Jogler M."/>
            <person name="Boedeker C."/>
            <person name="Pinto D."/>
            <person name="Vollmers J."/>
            <person name="Rivas-Marin E."/>
            <person name="Kohn T."/>
            <person name="Peeters S.H."/>
            <person name="Heuer A."/>
            <person name="Rast P."/>
            <person name="Oberbeckmann S."/>
            <person name="Bunk B."/>
            <person name="Jeske O."/>
            <person name="Meyerdierks A."/>
            <person name="Storesund J.E."/>
            <person name="Kallscheuer N."/>
            <person name="Luecker S."/>
            <person name="Lage O.M."/>
            <person name="Pohl T."/>
            <person name="Merkel B.J."/>
            <person name="Hornburger P."/>
            <person name="Mueller R.-W."/>
            <person name="Bruemmer F."/>
            <person name="Labrenz M."/>
            <person name="Spormann A.M."/>
            <person name="Op Den Camp H."/>
            <person name="Overmann J."/>
            <person name="Amann R."/>
            <person name="Jetten M.S.M."/>
            <person name="Mascher T."/>
            <person name="Medema M.H."/>
            <person name="Devos D.P."/>
            <person name="Kaster A.-K."/>
            <person name="Ovreas L."/>
            <person name="Rohde M."/>
            <person name="Galperin M.Y."/>
            <person name="Jogler C."/>
        </authorList>
    </citation>
    <scope>NUCLEOTIDE SEQUENCE [LARGE SCALE GENOMIC DNA]</scope>
    <source>
        <strain evidence="2 3">Pla144</strain>
    </source>
</reference>
<evidence type="ECO:0000256" key="1">
    <source>
        <dbReference type="SAM" id="MobiDB-lite"/>
    </source>
</evidence>
<feature type="region of interest" description="Disordered" evidence="1">
    <location>
        <begin position="123"/>
        <end position="144"/>
    </location>
</feature>